<dbReference type="FunCoup" id="A0A2G5CXT7">
    <property type="interactions" value="2407"/>
</dbReference>
<evidence type="ECO:0000256" key="3">
    <source>
        <dbReference type="ARBA" id="ARBA00022833"/>
    </source>
</evidence>
<sequence length="131" mass="14766">MVVRRVCEVCKEAESKYKCPSCLSPYCSLSCFKKHKELPCEKPIPSEETPCPTLPPNKVFQIADPSHLLQRSQLDSIALSTEIRDALKDRDLQNIINKIDSSADAARELDKAMELEGFRNFTEKVLSVVNP</sequence>
<evidence type="ECO:0000313" key="7">
    <source>
        <dbReference type="Proteomes" id="UP000230069"/>
    </source>
</evidence>
<dbReference type="GO" id="GO:0005634">
    <property type="term" value="C:nucleus"/>
    <property type="evidence" value="ECO:0007669"/>
    <property type="project" value="TreeGrafter"/>
</dbReference>
<dbReference type="OrthoDB" id="18412at2759"/>
<proteinExistence type="predicted"/>
<dbReference type="PANTHER" id="PTHR13483:SF11">
    <property type="entry name" value="ZINC FINGER HIT DOMAIN-CONTAINING PROTEIN 3"/>
    <property type="match status" value="1"/>
</dbReference>
<accession>A0A2G5CXT7</accession>
<organism evidence="6 7">
    <name type="scientific">Aquilegia coerulea</name>
    <name type="common">Rocky mountain columbine</name>
    <dbReference type="NCBI Taxonomy" id="218851"/>
    <lineage>
        <taxon>Eukaryota</taxon>
        <taxon>Viridiplantae</taxon>
        <taxon>Streptophyta</taxon>
        <taxon>Embryophyta</taxon>
        <taxon>Tracheophyta</taxon>
        <taxon>Spermatophyta</taxon>
        <taxon>Magnoliopsida</taxon>
        <taxon>Ranunculales</taxon>
        <taxon>Ranunculaceae</taxon>
        <taxon>Thalictroideae</taxon>
        <taxon>Aquilegia</taxon>
    </lineage>
</organism>
<dbReference type="Pfam" id="PF04438">
    <property type="entry name" value="zf-HIT"/>
    <property type="match status" value="1"/>
</dbReference>
<dbReference type="GO" id="GO:0048254">
    <property type="term" value="P:snoRNA localization"/>
    <property type="evidence" value="ECO:0007669"/>
    <property type="project" value="TreeGrafter"/>
</dbReference>
<dbReference type="GO" id="GO:0008270">
    <property type="term" value="F:zinc ion binding"/>
    <property type="evidence" value="ECO:0007669"/>
    <property type="project" value="UniProtKB-UniRule"/>
</dbReference>
<dbReference type="EMBL" id="KZ305051">
    <property type="protein sequence ID" value="PIA36092.1"/>
    <property type="molecule type" value="Genomic_DNA"/>
</dbReference>
<dbReference type="Gene3D" id="3.30.60.190">
    <property type="match status" value="1"/>
</dbReference>
<dbReference type="InParanoid" id="A0A2G5CXT7"/>
<protein>
    <recommendedName>
        <fullName evidence="5">HIT-type domain-containing protein</fullName>
    </recommendedName>
</protein>
<evidence type="ECO:0000313" key="6">
    <source>
        <dbReference type="EMBL" id="PIA36092.1"/>
    </source>
</evidence>
<dbReference type="AlphaFoldDB" id="A0A2G5CXT7"/>
<dbReference type="InterPro" id="IPR007529">
    <property type="entry name" value="Znf_HIT"/>
</dbReference>
<gene>
    <name evidence="6" type="ORF">AQUCO_03400178v1</name>
</gene>
<dbReference type="GO" id="GO:0070761">
    <property type="term" value="C:pre-snoRNP complex"/>
    <property type="evidence" value="ECO:0007669"/>
    <property type="project" value="TreeGrafter"/>
</dbReference>
<dbReference type="InterPro" id="IPR051639">
    <property type="entry name" value="BCD1"/>
</dbReference>
<dbReference type="SUPFAM" id="SSF144232">
    <property type="entry name" value="HIT/MYND zinc finger-like"/>
    <property type="match status" value="1"/>
</dbReference>
<dbReference type="GO" id="GO:0000492">
    <property type="term" value="P:box C/D snoRNP assembly"/>
    <property type="evidence" value="ECO:0007669"/>
    <property type="project" value="TreeGrafter"/>
</dbReference>
<dbReference type="Proteomes" id="UP000230069">
    <property type="component" value="Unassembled WGS sequence"/>
</dbReference>
<evidence type="ECO:0000256" key="4">
    <source>
        <dbReference type="PROSITE-ProRule" id="PRU00453"/>
    </source>
</evidence>
<keyword evidence="2 4" id="KW-0863">Zinc-finger</keyword>
<name>A0A2G5CXT7_AQUCA</name>
<dbReference type="PANTHER" id="PTHR13483">
    <property type="entry name" value="BOX C_D SNORNA PROTEIN 1-RELATED"/>
    <property type="match status" value="1"/>
</dbReference>
<keyword evidence="3" id="KW-0862">Zinc</keyword>
<reference evidence="6 7" key="1">
    <citation type="submission" date="2017-09" db="EMBL/GenBank/DDBJ databases">
        <title>WGS assembly of Aquilegia coerulea Goldsmith.</title>
        <authorList>
            <person name="Hodges S."/>
            <person name="Kramer E."/>
            <person name="Nordborg M."/>
            <person name="Tomkins J."/>
            <person name="Borevitz J."/>
            <person name="Derieg N."/>
            <person name="Yan J."/>
            <person name="Mihaltcheva S."/>
            <person name="Hayes R.D."/>
            <person name="Rokhsar D."/>
        </authorList>
    </citation>
    <scope>NUCLEOTIDE SEQUENCE [LARGE SCALE GENOMIC DNA]</scope>
    <source>
        <strain evidence="7">cv. Goldsmith</strain>
    </source>
</reference>
<keyword evidence="1" id="KW-0479">Metal-binding</keyword>
<dbReference type="STRING" id="218851.A0A2G5CXT7"/>
<feature type="domain" description="HIT-type" evidence="5">
    <location>
        <begin position="7"/>
        <end position="40"/>
    </location>
</feature>
<evidence type="ECO:0000256" key="2">
    <source>
        <dbReference type="ARBA" id="ARBA00022771"/>
    </source>
</evidence>
<dbReference type="PROSITE" id="PS51083">
    <property type="entry name" value="ZF_HIT"/>
    <property type="match status" value="1"/>
</dbReference>
<dbReference type="GO" id="GO:0000463">
    <property type="term" value="P:maturation of LSU-rRNA from tricistronic rRNA transcript (SSU-rRNA, 5.8S rRNA, LSU-rRNA)"/>
    <property type="evidence" value="ECO:0007669"/>
    <property type="project" value="TreeGrafter"/>
</dbReference>
<dbReference type="CDD" id="cd23024">
    <property type="entry name" value="zf-HIT_ZNHIT2-3"/>
    <property type="match status" value="1"/>
</dbReference>
<evidence type="ECO:0000256" key="1">
    <source>
        <dbReference type="ARBA" id="ARBA00022723"/>
    </source>
</evidence>
<evidence type="ECO:0000259" key="5">
    <source>
        <dbReference type="PROSITE" id="PS51083"/>
    </source>
</evidence>
<keyword evidence="7" id="KW-1185">Reference proteome</keyword>